<sequence length="123" mass="12811">MHEFGVAAAVLEAVDARAAGRRVRALRLHVGALQRLDRAVFDQAFAMIADGGVAQDATVDVVEVAVEIRCRGCAATATGTELITTCPGCAGHDLELVAGDDLVLESITLADRDAPVRAEQEVG</sequence>
<protein>
    <recommendedName>
        <fullName evidence="4">Hydrogenase maturation factor HypA</fullName>
    </recommendedName>
</protein>
<comment type="similarity">
    <text evidence="4">Belongs to the HypA/HybF family.</text>
</comment>
<evidence type="ECO:0000313" key="5">
    <source>
        <dbReference type="EMBL" id="MFC4831138.1"/>
    </source>
</evidence>
<proteinExistence type="inferred from homology"/>
<feature type="binding site" evidence="4">
    <location>
        <position position="89"/>
    </location>
    <ligand>
        <name>Zn(2+)</name>
        <dbReference type="ChEBI" id="CHEBI:29105"/>
    </ligand>
</feature>
<dbReference type="InterPro" id="IPR000688">
    <property type="entry name" value="HypA/HybF"/>
</dbReference>
<keyword evidence="6" id="KW-1185">Reference proteome</keyword>
<dbReference type="PANTHER" id="PTHR34535:SF3">
    <property type="entry name" value="HYDROGENASE MATURATION FACTOR HYPA"/>
    <property type="match status" value="1"/>
</dbReference>
<keyword evidence="1 4" id="KW-0533">Nickel</keyword>
<feature type="binding site" evidence="4">
    <location>
        <position position="86"/>
    </location>
    <ligand>
        <name>Zn(2+)</name>
        <dbReference type="ChEBI" id="CHEBI:29105"/>
    </ligand>
</feature>
<comment type="function">
    <text evidence="4">Involved in the maturation of [NiFe] hydrogenases. Required for nickel insertion into the metal center of the hydrogenase.</text>
</comment>
<dbReference type="RefSeq" id="WP_274186759.1">
    <property type="nucleotide sequence ID" value="NZ_BAABHN010000003.1"/>
</dbReference>
<accession>A0ABV9RAD5</accession>
<comment type="caution">
    <text evidence="5">The sequence shown here is derived from an EMBL/GenBank/DDBJ whole genome shotgun (WGS) entry which is preliminary data.</text>
</comment>
<organism evidence="5 6">
    <name type="scientific">Actinomycetospora chibensis</name>
    <dbReference type="NCBI Taxonomy" id="663606"/>
    <lineage>
        <taxon>Bacteria</taxon>
        <taxon>Bacillati</taxon>
        <taxon>Actinomycetota</taxon>
        <taxon>Actinomycetes</taxon>
        <taxon>Pseudonocardiales</taxon>
        <taxon>Pseudonocardiaceae</taxon>
        <taxon>Actinomycetospora</taxon>
    </lineage>
</organism>
<dbReference type="PIRSF" id="PIRSF004761">
    <property type="entry name" value="Hydrgn_mat_HypA"/>
    <property type="match status" value="1"/>
</dbReference>
<feature type="binding site" evidence="4">
    <location>
        <position position="70"/>
    </location>
    <ligand>
        <name>Zn(2+)</name>
        <dbReference type="ChEBI" id="CHEBI:29105"/>
    </ligand>
</feature>
<keyword evidence="3 4" id="KW-0862">Zinc</keyword>
<dbReference type="HAMAP" id="MF_00213">
    <property type="entry name" value="HypA_HybF"/>
    <property type="match status" value="1"/>
</dbReference>
<evidence type="ECO:0000256" key="4">
    <source>
        <dbReference type="HAMAP-Rule" id="MF_00213"/>
    </source>
</evidence>
<gene>
    <name evidence="4" type="primary">hypA</name>
    <name evidence="5" type="ORF">ACFPEL_01835</name>
</gene>
<dbReference type="Pfam" id="PF01155">
    <property type="entry name" value="HypA"/>
    <property type="match status" value="1"/>
</dbReference>
<evidence type="ECO:0000313" key="6">
    <source>
        <dbReference type="Proteomes" id="UP001595909"/>
    </source>
</evidence>
<evidence type="ECO:0000256" key="2">
    <source>
        <dbReference type="ARBA" id="ARBA00022723"/>
    </source>
</evidence>
<reference evidence="6" key="1">
    <citation type="journal article" date="2019" name="Int. J. Syst. Evol. Microbiol.">
        <title>The Global Catalogue of Microorganisms (GCM) 10K type strain sequencing project: providing services to taxonomists for standard genome sequencing and annotation.</title>
        <authorList>
            <consortium name="The Broad Institute Genomics Platform"/>
            <consortium name="The Broad Institute Genome Sequencing Center for Infectious Disease"/>
            <person name="Wu L."/>
            <person name="Ma J."/>
        </authorList>
    </citation>
    <scope>NUCLEOTIDE SEQUENCE [LARGE SCALE GENOMIC DNA]</scope>
    <source>
        <strain evidence="6">CCUG 50347</strain>
    </source>
</reference>
<feature type="binding site" evidence="4">
    <location>
        <position position="2"/>
    </location>
    <ligand>
        <name>Ni(2+)</name>
        <dbReference type="ChEBI" id="CHEBI:49786"/>
    </ligand>
</feature>
<dbReference type="Proteomes" id="UP001595909">
    <property type="component" value="Unassembled WGS sequence"/>
</dbReference>
<dbReference type="EMBL" id="JBHSIM010000003">
    <property type="protein sequence ID" value="MFC4831138.1"/>
    <property type="molecule type" value="Genomic_DNA"/>
</dbReference>
<evidence type="ECO:0000256" key="1">
    <source>
        <dbReference type="ARBA" id="ARBA00022596"/>
    </source>
</evidence>
<name>A0ABV9RAD5_9PSEU</name>
<keyword evidence="2 4" id="KW-0479">Metal-binding</keyword>
<feature type="binding site" evidence="4">
    <location>
        <position position="73"/>
    </location>
    <ligand>
        <name>Zn(2+)</name>
        <dbReference type="ChEBI" id="CHEBI:29105"/>
    </ligand>
</feature>
<dbReference type="Gene3D" id="3.30.2320.80">
    <property type="match status" value="1"/>
</dbReference>
<dbReference type="PANTHER" id="PTHR34535">
    <property type="entry name" value="HYDROGENASE MATURATION FACTOR HYPA"/>
    <property type="match status" value="1"/>
</dbReference>
<evidence type="ECO:0000256" key="3">
    <source>
        <dbReference type="ARBA" id="ARBA00022833"/>
    </source>
</evidence>